<evidence type="ECO:0000313" key="2">
    <source>
        <dbReference type="Proteomes" id="UP000029533"/>
    </source>
</evidence>
<gene>
    <name evidence="1" type="ORF">HMPREF2132_05000</name>
</gene>
<proteinExistence type="predicted"/>
<name>A0AAW3FGW5_9BACT</name>
<reference evidence="1 2" key="1">
    <citation type="submission" date="2014-07" db="EMBL/GenBank/DDBJ databases">
        <authorList>
            <person name="McCorrison J."/>
            <person name="Sanka R."/>
            <person name="Torralba M."/>
            <person name="Gillis M."/>
            <person name="Haft D.H."/>
            <person name="Methe B."/>
            <person name="Sutton G."/>
            <person name="Nelson K.E."/>
        </authorList>
    </citation>
    <scope>NUCLEOTIDE SEQUENCE [LARGE SCALE GENOMIC DNA]</scope>
    <source>
        <strain evidence="1 2">DNF00424</strain>
    </source>
</reference>
<dbReference type="AlphaFoldDB" id="A0AAW3FGW5"/>
<accession>A0AAW3FGW5</accession>
<dbReference type="EMBL" id="JRNJ01000051">
    <property type="protein sequence ID" value="KGF27730.1"/>
    <property type="molecule type" value="Genomic_DNA"/>
</dbReference>
<organism evidence="1 2">
    <name type="scientific">Prevotella histicola JCM 15637 = DNF00424</name>
    <dbReference type="NCBI Taxonomy" id="1236504"/>
    <lineage>
        <taxon>Bacteria</taxon>
        <taxon>Pseudomonadati</taxon>
        <taxon>Bacteroidota</taxon>
        <taxon>Bacteroidia</taxon>
        <taxon>Bacteroidales</taxon>
        <taxon>Prevotellaceae</taxon>
        <taxon>Prevotella</taxon>
    </lineage>
</organism>
<evidence type="ECO:0000313" key="1">
    <source>
        <dbReference type="EMBL" id="KGF27730.1"/>
    </source>
</evidence>
<protein>
    <submittedName>
        <fullName evidence="1">Uncharacterized protein</fullName>
    </submittedName>
</protein>
<dbReference type="Proteomes" id="UP000029533">
    <property type="component" value="Unassembled WGS sequence"/>
</dbReference>
<sequence length="129" mass="14648">MRIMRKSINILLSILLSILIVWIGSGIMTMVCEHTGNVSLAQQMEKKNCKNSDAKHCMKMQIKTLSPTNTAQTVTHQFHPVQLSLLPQLTTSCELLPLLVQTKAPEKMLSLLWHSPPRQYLRILTMLLI</sequence>
<comment type="caution">
    <text evidence="1">The sequence shown here is derived from an EMBL/GenBank/DDBJ whole genome shotgun (WGS) entry which is preliminary data.</text>
</comment>